<dbReference type="InterPro" id="IPR011658">
    <property type="entry name" value="PA14_dom"/>
</dbReference>
<feature type="chain" id="PRO_5032678246" description="PA14 domain-containing protein" evidence="8">
    <location>
        <begin position="24"/>
        <end position="660"/>
    </location>
</feature>
<dbReference type="GO" id="GO:0046872">
    <property type="term" value="F:metal ion binding"/>
    <property type="evidence" value="ECO:0007669"/>
    <property type="project" value="UniProtKB-KW"/>
</dbReference>
<feature type="region of interest" description="Disordered" evidence="7">
    <location>
        <begin position="283"/>
        <end position="325"/>
    </location>
</feature>
<keyword evidence="2" id="KW-0964">Secreted</keyword>
<feature type="signal peptide" evidence="8">
    <location>
        <begin position="1"/>
        <end position="23"/>
    </location>
</feature>
<dbReference type="AlphaFoldDB" id="A0A840UHU4"/>
<evidence type="ECO:0000313" key="11">
    <source>
        <dbReference type="EMBL" id="MBB5320716.1"/>
    </source>
</evidence>
<organism evidence="11 12">
    <name type="scientific">Marinobacter oulmenensis</name>
    <dbReference type="NCBI Taxonomy" id="643747"/>
    <lineage>
        <taxon>Bacteria</taxon>
        <taxon>Pseudomonadati</taxon>
        <taxon>Pseudomonadota</taxon>
        <taxon>Gammaproteobacteria</taxon>
        <taxon>Pseudomonadales</taxon>
        <taxon>Marinobacteraceae</taxon>
        <taxon>Marinobacter</taxon>
    </lineage>
</organism>
<dbReference type="PROSITE" id="PS50853">
    <property type="entry name" value="FN3"/>
    <property type="match status" value="1"/>
</dbReference>
<name>A0A840UHU4_9GAMM</name>
<feature type="compositionally biased region" description="Low complexity" evidence="7">
    <location>
        <begin position="496"/>
        <end position="510"/>
    </location>
</feature>
<evidence type="ECO:0000256" key="8">
    <source>
        <dbReference type="SAM" id="SignalP"/>
    </source>
</evidence>
<evidence type="ECO:0000256" key="5">
    <source>
        <dbReference type="ARBA" id="ARBA00022837"/>
    </source>
</evidence>
<evidence type="ECO:0000259" key="10">
    <source>
        <dbReference type="PROSITE" id="PS51820"/>
    </source>
</evidence>
<feature type="domain" description="Fibronectin type-III" evidence="9">
    <location>
        <begin position="557"/>
        <end position="660"/>
    </location>
</feature>
<feature type="region of interest" description="Disordered" evidence="7">
    <location>
        <begin position="550"/>
        <end position="585"/>
    </location>
</feature>
<gene>
    <name evidence="11" type="ORF">HNR38_001188</name>
</gene>
<dbReference type="PANTHER" id="PTHR42970:SF1">
    <property type="entry name" value="PECTATE LYASE C-RELATED"/>
    <property type="match status" value="1"/>
</dbReference>
<keyword evidence="3" id="KW-0479">Metal-binding</keyword>
<comment type="caution">
    <text evidence="11">The sequence shown here is derived from an EMBL/GenBank/DDBJ whole genome shotgun (WGS) entry which is preliminary data.</text>
</comment>
<evidence type="ECO:0000256" key="6">
    <source>
        <dbReference type="ARBA" id="ARBA00023180"/>
    </source>
</evidence>
<evidence type="ECO:0000256" key="1">
    <source>
        <dbReference type="ARBA" id="ARBA00004613"/>
    </source>
</evidence>
<dbReference type="InterPro" id="IPR003961">
    <property type="entry name" value="FN3_dom"/>
</dbReference>
<accession>A0A840UHU4</accession>
<evidence type="ECO:0000313" key="12">
    <source>
        <dbReference type="Proteomes" id="UP000591735"/>
    </source>
</evidence>
<dbReference type="SUPFAM" id="SSF56988">
    <property type="entry name" value="Anthrax protective antigen"/>
    <property type="match status" value="2"/>
</dbReference>
<keyword evidence="12" id="KW-1185">Reference proteome</keyword>
<dbReference type="EMBL" id="JACHFE010000002">
    <property type="protein sequence ID" value="MBB5320716.1"/>
    <property type="molecule type" value="Genomic_DNA"/>
</dbReference>
<dbReference type="Pfam" id="PF18884">
    <property type="entry name" value="TSP3_bac"/>
    <property type="match status" value="1"/>
</dbReference>
<dbReference type="Gene3D" id="2.60.40.10">
    <property type="entry name" value="Immunoglobulins"/>
    <property type="match status" value="1"/>
</dbReference>
<dbReference type="SUPFAM" id="SSF49265">
    <property type="entry name" value="Fibronectin type III"/>
    <property type="match status" value="1"/>
</dbReference>
<evidence type="ECO:0000256" key="3">
    <source>
        <dbReference type="ARBA" id="ARBA00022723"/>
    </source>
</evidence>
<feature type="compositionally biased region" description="Polar residues" evidence="7">
    <location>
        <begin position="575"/>
        <end position="585"/>
    </location>
</feature>
<feature type="domain" description="PA14" evidence="10">
    <location>
        <begin position="352"/>
        <end position="492"/>
    </location>
</feature>
<dbReference type="InterPro" id="IPR037524">
    <property type="entry name" value="PA14/GLEYA"/>
</dbReference>
<feature type="region of interest" description="Disordered" evidence="7">
    <location>
        <begin position="491"/>
        <end position="510"/>
    </location>
</feature>
<dbReference type="SMART" id="SM00758">
    <property type="entry name" value="PA14"/>
    <property type="match status" value="2"/>
</dbReference>
<dbReference type="Proteomes" id="UP000591735">
    <property type="component" value="Unassembled WGS sequence"/>
</dbReference>
<dbReference type="PROSITE" id="PS51820">
    <property type="entry name" value="PA14"/>
    <property type="match status" value="2"/>
</dbReference>
<keyword evidence="5" id="KW-0106">Calcium</keyword>
<dbReference type="InterPro" id="IPR059100">
    <property type="entry name" value="TSP3_bac"/>
</dbReference>
<evidence type="ECO:0008006" key="13">
    <source>
        <dbReference type="Google" id="ProtNLM"/>
    </source>
</evidence>
<evidence type="ECO:0000259" key="9">
    <source>
        <dbReference type="PROSITE" id="PS50853"/>
    </source>
</evidence>
<dbReference type="InterPro" id="IPR052063">
    <property type="entry name" value="Polysaccharide_Lyase_1"/>
</dbReference>
<reference evidence="11 12" key="1">
    <citation type="submission" date="2020-08" db="EMBL/GenBank/DDBJ databases">
        <title>Genomic Encyclopedia of Type Strains, Phase IV (KMG-IV): sequencing the most valuable type-strain genomes for metagenomic binning, comparative biology and taxonomic classification.</title>
        <authorList>
            <person name="Goeker M."/>
        </authorList>
    </citation>
    <scope>NUCLEOTIDE SEQUENCE [LARGE SCALE GENOMIC DNA]</scope>
    <source>
        <strain evidence="11 12">DSM 22359</strain>
    </source>
</reference>
<dbReference type="CDD" id="cd00063">
    <property type="entry name" value="FN3"/>
    <property type="match status" value="1"/>
</dbReference>
<dbReference type="PANTHER" id="PTHR42970">
    <property type="entry name" value="PECTATE LYASE C-RELATED"/>
    <property type="match status" value="1"/>
</dbReference>
<dbReference type="InterPro" id="IPR013783">
    <property type="entry name" value="Ig-like_fold"/>
</dbReference>
<proteinExistence type="predicted"/>
<feature type="compositionally biased region" description="Low complexity" evidence="7">
    <location>
        <begin position="310"/>
        <end position="322"/>
    </location>
</feature>
<keyword evidence="6" id="KW-0325">Glycoprotein</keyword>
<dbReference type="Gene3D" id="3.90.182.10">
    <property type="entry name" value="Toxin - Anthrax Protective Antigen,domain 1"/>
    <property type="match status" value="2"/>
</dbReference>
<dbReference type="RefSeq" id="WP_183700737.1">
    <property type="nucleotide sequence ID" value="NZ_JACHFE010000002.1"/>
</dbReference>
<dbReference type="Pfam" id="PF07691">
    <property type="entry name" value="PA14"/>
    <property type="match status" value="2"/>
</dbReference>
<sequence>MLRPVSLTLGCLVLTLAVGQAWAQENSNTLPPSELLPETSVDGEVWIYYWDGIDGVAVDDLRSASGFPDSPDDLNTINQLSQLSNRGDSYGVLIPGYLIPPATGQYTFYVAGDDETELWLSTSNQPSDKRLIASVPGWTGSSEFNKYSAQRSVSIDLEAGNRYYFELLFKEAGGDDHFTAAWEGPGFGRQVIPGSALASYAAGSASDDRSAEEAYRLGYSVGYLDGSENLAFVPGYPPTDSDGDGLYDNWEVVHGLNPNDSSDAVSDPDGDLLSAAEEFLLGTAENNPDSDSDGIPDGTEFAVGLDPLTASDASGDLDGDGATNLDEYIAGTDLSDETSTPAPDQAPDSELPLTAGFVGQYFNGIRFDDFVLARRDSAVLFDAGTGAMVEELPVDNFSVRWVGRFTAPHSSGTRDYNFTTRTDDGTRLYIDGQRVISAWIDQGATRYTATTALEPGQTVDLVMEYYEKGGAAVAQLFITDSNGTDVPQAETITSPDQASSSTIDSDSDGIPDTWELRYGLNPYADDASAVNNTSDVTNLEAYQSAISPWTLETVGSPPNSSTGGGANTSPPPASGSATLTWTAPSTREDGSAIALSEIDSYDILYGTSPDALNQTVSIAGAETSAEITGLESGTWYFAIRVIDTEGLVSEPSDVISYSVP</sequence>
<evidence type="ECO:0000256" key="7">
    <source>
        <dbReference type="SAM" id="MobiDB-lite"/>
    </source>
</evidence>
<comment type="subcellular location">
    <subcellularLocation>
        <location evidence="1">Secreted</location>
    </subcellularLocation>
</comment>
<protein>
    <recommendedName>
        <fullName evidence="13">PA14 domain-containing protein</fullName>
    </recommendedName>
</protein>
<dbReference type="InterPro" id="IPR036116">
    <property type="entry name" value="FN3_sf"/>
</dbReference>
<keyword evidence="4 8" id="KW-0732">Signal</keyword>
<feature type="domain" description="PA14" evidence="10">
    <location>
        <begin position="40"/>
        <end position="196"/>
    </location>
</feature>
<evidence type="ECO:0000256" key="4">
    <source>
        <dbReference type="ARBA" id="ARBA00022729"/>
    </source>
</evidence>
<evidence type="ECO:0000256" key="2">
    <source>
        <dbReference type="ARBA" id="ARBA00022525"/>
    </source>
</evidence>